<name>A0A6C0H5H9_9ZZZZ</name>
<organism evidence="1">
    <name type="scientific">viral metagenome</name>
    <dbReference type="NCBI Taxonomy" id="1070528"/>
    <lineage>
        <taxon>unclassified sequences</taxon>
        <taxon>metagenomes</taxon>
        <taxon>organismal metagenomes</taxon>
    </lineage>
</organism>
<accession>A0A6C0H5H9</accession>
<proteinExistence type="predicted"/>
<sequence>MYSSNYSNWTPIVSDCPDYWTFNPDDKLCYNTHNLGINPPSPMDFNTSFYTGSDSLCNKYTWATQYKLQWDGITSGIPNPCDDTS</sequence>
<dbReference type="AlphaFoldDB" id="A0A6C0H5H9"/>
<reference evidence="1" key="1">
    <citation type="journal article" date="2020" name="Nature">
        <title>Giant virus diversity and host interactions through global metagenomics.</title>
        <authorList>
            <person name="Schulz F."/>
            <person name="Roux S."/>
            <person name="Paez-Espino D."/>
            <person name="Jungbluth S."/>
            <person name="Walsh D.A."/>
            <person name="Denef V.J."/>
            <person name="McMahon K.D."/>
            <person name="Konstantinidis K.T."/>
            <person name="Eloe-Fadrosh E.A."/>
            <person name="Kyrpides N.C."/>
            <person name="Woyke T."/>
        </authorList>
    </citation>
    <scope>NUCLEOTIDE SEQUENCE</scope>
    <source>
        <strain evidence="1">GVMAG-M-3300023179-71</strain>
    </source>
</reference>
<dbReference type="EMBL" id="MN739881">
    <property type="protein sequence ID" value="QHT75719.1"/>
    <property type="molecule type" value="Genomic_DNA"/>
</dbReference>
<protein>
    <submittedName>
        <fullName evidence="1">Uncharacterized protein</fullName>
    </submittedName>
</protein>
<evidence type="ECO:0000313" key="1">
    <source>
        <dbReference type="EMBL" id="QHT75719.1"/>
    </source>
</evidence>